<accession>A0A7R9T1J8</accession>
<feature type="coiled-coil region" evidence="1">
    <location>
        <begin position="274"/>
        <end position="302"/>
    </location>
</feature>
<sequence length="408" mass="44970">MFLRDAAKKLERENAREQGRLRDKIAVERAENARKEALRKQLDDEKMRARAREREQRRAEEAMMVQNEGVSYDARLFAQSSDAARRRGIRARGEDKAQLPASAAASVGANRSGRAHFCVSRGERKTHVGVLDYGSVDSGTIGLPEPVMRTLGLTGDAAREDGADADARLVRVTYAALPLGTKMTLKPRMNDFARDFVDQDVREVLERVMMGRSAATVGDEVVVASTTDPSKTYELKVTAVEPDDGFGAVSLLETDVEVELEPSEEYERVMDEIAARERRRKEEFLKAKEALAERERAKLAEQEAFETRKATLRASIAPEPSAARGTPGVVALRFSLPNGAVKTRKFDANASTIRDVFDYARSLDDAVLSMPTFELTTRAGEVVLREDGGDAPALAALDAQTFFVRASS</sequence>
<protein>
    <recommendedName>
        <fullName evidence="2">UBX domain-containing protein</fullName>
    </recommendedName>
</protein>
<evidence type="ECO:0000313" key="3">
    <source>
        <dbReference type="EMBL" id="CAD8221640.1"/>
    </source>
</evidence>
<dbReference type="GO" id="GO:0036503">
    <property type="term" value="P:ERAD pathway"/>
    <property type="evidence" value="ECO:0007669"/>
    <property type="project" value="TreeGrafter"/>
</dbReference>
<dbReference type="InterPro" id="IPR042299">
    <property type="entry name" value="Ufd1-like_Nn"/>
</dbReference>
<feature type="domain" description="UBX" evidence="2">
    <location>
        <begin position="325"/>
        <end position="377"/>
    </location>
</feature>
<dbReference type="Gene3D" id="2.40.40.50">
    <property type="entry name" value="Ubiquitin fusion degradation protein UFD1, N-terminal domain"/>
    <property type="match status" value="1"/>
</dbReference>
<dbReference type="InterPro" id="IPR001012">
    <property type="entry name" value="UBX_dom"/>
</dbReference>
<name>A0A7R9T1J8_9CHLO</name>
<dbReference type="Gene3D" id="3.10.330.10">
    <property type="match status" value="1"/>
</dbReference>
<evidence type="ECO:0000259" key="2">
    <source>
        <dbReference type="PROSITE" id="PS50033"/>
    </source>
</evidence>
<dbReference type="GO" id="GO:0034098">
    <property type="term" value="C:VCP-NPL4-UFD1 AAA ATPase complex"/>
    <property type="evidence" value="ECO:0007669"/>
    <property type="project" value="TreeGrafter"/>
</dbReference>
<feature type="coiled-coil region" evidence="1">
    <location>
        <begin position="25"/>
        <end position="59"/>
    </location>
</feature>
<proteinExistence type="predicted"/>
<dbReference type="PANTHER" id="PTHR12555:SF13">
    <property type="entry name" value="UBIQUITIN RECOGNITION FACTOR IN ER-ASSOCIATED DEGRADATION PROTEIN 1"/>
    <property type="match status" value="1"/>
</dbReference>
<dbReference type="GO" id="GO:0031593">
    <property type="term" value="F:polyubiquitin modification-dependent protein binding"/>
    <property type="evidence" value="ECO:0007669"/>
    <property type="project" value="TreeGrafter"/>
</dbReference>
<dbReference type="PROSITE" id="PS50033">
    <property type="entry name" value="UBX"/>
    <property type="match status" value="1"/>
</dbReference>
<dbReference type="InterPro" id="IPR004854">
    <property type="entry name" value="Ufd1-like"/>
</dbReference>
<reference evidence="3" key="1">
    <citation type="submission" date="2021-01" db="EMBL/GenBank/DDBJ databases">
        <authorList>
            <person name="Corre E."/>
            <person name="Pelletier E."/>
            <person name="Niang G."/>
            <person name="Scheremetjew M."/>
            <person name="Finn R."/>
            <person name="Kale V."/>
            <person name="Holt S."/>
            <person name="Cochrane G."/>
            <person name="Meng A."/>
            <person name="Brown T."/>
            <person name="Cohen L."/>
        </authorList>
    </citation>
    <scope>NUCLEOTIDE SEQUENCE</scope>
    <source>
        <strain evidence="3">Clade-A-BCC118000</strain>
    </source>
</reference>
<gene>
    <name evidence="3" type="ORF">OLUC0939_LOCUS2361</name>
</gene>
<dbReference type="OMA" id="MSHGFHE"/>
<dbReference type="PANTHER" id="PTHR12555">
    <property type="entry name" value="UBIQUITIN FUSION DEGRADATON PROTEIN 1"/>
    <property type="match status" value="1"/>
</dbReference>
<keyword evidence="1" id="KW-0175">Coiled coil</keyword>
<dbReference type="EMBL" id="HBDX01002746">
    <property type="protein sequence ID" value="CAD8221640.1"/>
    <property type="molecule type" value="Transcribed_RNA"/>
</dbReference>
<evidence type="ECO:0000256" key="1">
    <source>
        <dbReference type="SAM" id="Coils"/>
    </source>
</evidence>
<dbReference type="GO" id="GO:0006511">
    <property type="term" value="P:ubiquitin-dependent protein catabolic process"/>
    <property type="evidence" value="ECO:0007669"/>
    <property type="project" value="InterPro"/>
</dbReference>
<dbReference type="AlphaFoldDB" id="A0A7R9T1J8"/>
<organism evidence="3">
    <name type="scientific">Ostreococcus sp. 'lucimarinus'</name>
    <dbReference type="NCBI Taxonomy" id="242159"/>
    <lineage>
        <taxon>Eukaryota</taxon>
        <taxon>Viridiplantae</taxon>
        <taxon>Chlorophyta</taxon>
        <taxon>Mamiellophyceae</taxon>
        <taxon>Mamiellales</taxon>
        <taxon>Bathycoccaceae</taxon>
        <taxon>Ostreococcus</taxon>
    </lineage>
</organism>